<dbReference type="AlphaFoldDB" id="A0A382S702"/>
<dbReference type="EMBL" id="UINC01126302">
    <property type="protein sequence ID" value="SVD04691.1"/>
    <property type="molecule type" value="Genomic_DNA"/>
</dbReference>
<sequence length="50" mass="5564">MAFDNVHLEPAEPTAITTDVNSTFFTDGLERILAFRIVVISEGAKINDKR</sequence>
<protein>
    <submittedName>
        <fullName evidence="1">Uncharacterized protein</fullName>
    </submittedName>
</protein>
<proteinExistence type="predicted"/>
<organism evidence="1">
    <name type="scientific">marine metagenome</name>
    <dbReference type="NCBI Taxonomy" id="408172"/>
    <lineage>
        <taxon>unclassified sequences</taxon>
        <taxon>metagenomes</taxon>
        <taxon>ecological metagenomes</taxon>
    </lineage>
</organism>
<evidence type="ECO:0000313" key="1">
    <source>
        <dbReference type="EMBL" id="SVD04691.1"/>
    </source>
</evidence>
<accession>A0A382S702</accession>
<reference evidence="1" key="1">
    <citation type="submission" date="2018-05" db="EMBL/GenBank/DDBJ databases">
        <authorList>
            <person name="Lanie J.A."/>
            <person name="Ng W.-L."/>
            <person name="Kazmierczak K.M."/>
            <person name="Andrzejewski T.M."/>
            <person name="Davidsen T.M."/>
            <person name="Wayne K.J."/>
            <person name="Tettelin H."/>
            <person name="Glass J.I."/>
            <person name="Rusch D."/>
            <person name="Podicherti R."/>
            <person name="Tsui H.-C.T."/>
            <person name="Winkler M.E."/>
        </authorList>
    </citation>
    <scope>NUCLEOTIDE SEQUENCE</scope>
</reference>
<name>A0A382S702_9ZZZZ</name>
<gene>
    <name evidence="1" type="ORF">METZ01_LOCUS357545</name>
</gene>